<sequence length="832" mass="91693">MAKGFTWQETSQEEKEACVVRLFQRFPDVLLHLGDPQLAQQFDLPSLPAHASERSAVKLKQQLTEDVLTVELSRRRKPWTSSSYLSHGGHGSVKPSWAQADTAQEVAQALDAMTATLTSLAPSRAQVLPISQSAREVLALNQSFTGSSLAAEVPKEAKLSHRQTSTHLTPPRHELAAKIEVKSSSSSPSFGRPSAVKCFAKKSAKPLYRQQEFEEQEDEVWVPGQSSDEELLARSRSAHGISTSSSKSKRDASPTASDKSFESPFFPFLRGAETGTTASPTSSNSIDLRSLRSPAAQAARQAWADQGFRTPSDGDLLRGSGGSGSRGLGARRGLALQLSSNSKTSRSSMVPPPLDDDGRSGTPPSASSKMTMRIAETEEPAVQLLFQTEPKRRPSRCNTIPADMMLAIGPRILQVAKVPRPLPAAFPQRRNIIFFDWDDTLCPTSWIRSLLKEHLADMEEWLDQGDDCLETEEDWRDSIPSWFKQPLPDEPHVRQLIADLQNACIRTIRVAQSLGVVCIVTNAVPGWVEKTIKRWLPKLRTHIGVHSIHSQHPIKVIYAQQAYCDASLNLPFVDEQGEFMLWKRAAMAGALTELDHLYGLEDKSDTMQNMHNMHNMHNMNMRSMCSSSARLVNVISIGDTEAEMSAAELASQGLHSRHPKRGRLYRRACGLQDLPDSLQPDANHGDKGDKPQSRTSSKDGSKDESKDDASGSSGSESGSPPGERGERERVFLEGEFGPGRSRSVESSNRRAFGAFRPWVKLIKLSEGCQARRLTAQLEEIAQLLPKMLALRRHVRVDLTDLTEGSGGEAALRTLGCTEEDLQLERHLCVETV</sequence>
<organism evidence="2 3">
    <name type="scientific">Symbiodinium natans</name>
    <dbReference type="NCBI Taxonomy" id="878477"/>
    <lineage>
        <taxon>Eukaryota</taxon>
        <taxon>Sar</taxon>
        <taxon>Alveolata</taxon>
        <taxon>Dinophyceae</taxon>
        <taxon>Suessiales</taxon>
        <taxon>Symbiodiniaceae</taxon>
        <taxon>Symbiodinium</taxon>
    </lineage>
</organism>
<dbReference type="SUPFAM" id="SSF56784">
    <property type="entry name" value="HAD-like"/>
    <property type="match status" value="1"/>
</dbReference>
<gene>
    <name evidence="2" type="ORF">SNAT2548_LOCUS1916</name>
</gene>
<feature type="compositionally biased region" description="Low complexity" evidence="1">
    <location>
        <begin position="710"/>
        <end position="722"/>
    </location>
</feature>
<keyword evidence="3" id="KW-1185">Reference proteome</keyword>
<name>A0A812HT06_9DINO</name>
<accession>A0A812HT06</accession>
<feature type="compositionally biased region" description="Basic and acidic residues" evidence="1">
    <location>
        <begin position="683"/>
        <end position="709"/>
    </location>
</feature>
<dbReference type="AlphaFoldDB" id="A0A812HT06"/>
<feature type="region of interest" description="Disordered" evidence="1">
    <location>
        <begin position="210"/>
        <end position="371"/>
    </location>
</feature>
<dbReference type="Proteomes" id="UP000604046">
    <property type="component" value="Unassembled WGS sequence"/>
</dbReference>
<protein>
    <submittedName>
        <fullName evidence="2">Uncharacterized protein</fullName>
    </submittedName>
</protein>
<comment type="caution">
    <text evidence="2">The sequence shown here is derived from an EMBL/GenBank/DDBJ whole genome shotgun (WGS) entry which is preliminary data.</text>
</comment>
<evidence type="ECO:0000256" key="1">
    <source>
        <dbReference type="SAM" id="MobiDB-lite"/>
    </source>
</evidence>
<dbReference type="InterPro" id="IPR036412">
    <property type="entry name" value="HAD-like_sf"/>
</dbReference>
<dbReference type="PANTHER" id="PTHR38899">
    <property type="entry name" value="DOMAIN OOKINETE PROTEIN, PUTATIVE-RELATED"/>
    <property type="match status" value="1"/>
</dbReference>
<feature type="compositionally biased region" description="Polar residues" evidence="1">
    <location>
        <begin position="337"/>
        <end position="348"/>
    </location>
</feature>
<feature type="region of interest" description="Disordered" evidence="1">
    <location>
        <begin position="673"/>
        <end position="727"/>
    </location>
</feature>
<dbReference type="EMBL" id="CAJNDS010000111">
    <property type="protein sequence ID" value="CAE6960170.1"/>
    <property type="molecule type" value="Genomic_DNA"/>
</dbReference>
<feature type="compositionally biased region" description="Low complexity" evidence="1">
    <location>
        <begin position="295"/>
        <end position="306"/>
    </location>
</feature>
<proteinExistence type="predicted"/>
<reference evidence="2" key="1">
    <citation type="submission" date="2021-02" db="EMBL/GenBank/DDBJ databases">
        <authorList>
            <person name="Dougan E. K."/>
            <person name="Rhodes N."/>
            <person name="Thang M."/>
            <person name="Chan C."/>
        </authorList>
    </citation>
    <scope>NUCLEOTIDE SEQUENCE</scope>
</reference>
<feature type="compositionally biased region" description="Polar residues" evidence="1">
    <location>
        <begin position="274"/>
        <end position="287"/>
    </location>
</feature>
<dbReference type="OrthoDB" id="430797at2759"/>
<evidence type="ECO:0000313" key="3">
    <source>
        <dbReference type="Proteomes" id="UP000604046"/>
    </source>
</evidence>
<evidence type="ECO:0000313" key="2">
    <source>
        <dbReference type="EMBL" id="CAE6960170.1"/>
    </source>
</evidence>
<dbReference type="PANTHER" id="PTHR38899:SF1">
    <property type="entry name" value="PROTEIN KINASE"/>
    <property type="match status" value="1"/>
</dbReference>